<dbReference type="Pfam" id="PF13649">
    <property type="entry name" value="Methyltransf_25"/>
    <property type="match status" value="1"/>
</dbReference>
<dbReference type="EC" id="2.1.1.164" evidence="4"/>
<gene>
    <name evidence="4" type="primary">rebM</name>
    <name evidence="4" type="ORF">GCE9029_03273</name>
</gene>
<keyword evidence="4" id="KW-0489">Methyltransferase</keyword>
<keyword evidence="1" id="KW-0238">DNA-binding</keyword>
<sequence length="394" mass="44936">MYRISELADLVGLSRTALLYYEKQGLIQGKRLENSYRVYSDKDVQRVRLIQKLQAGGLTLKECKACLNAKVDRELLQNRLQQLDEEIAHKQQSRQLLAALLGEGDLKAWHESVDKIAPDAHLEWLIKQGFSEKEALHLKWLSKDMNEHDRYMADFMRVFETLDRWGPGSEEETLRALSSVKTSPKTLLEIGCGKGIATTVLAKHTDAAITALDNEPSALNRLNERAAELGFSDRITTVNASMTELPFSPESFELIWAEGCAYIMGVENALKQWRKVLKNDGVLVLSDLVWLTETPSEETEIFWLREYPDIDTIAQREAQAKAGGYEVLESFTLAPEAWENYFKPLEERVNALKADMPESAALKDIQTELNIYNRYLNEFSYQVFVLKKKDLLGK</sequence>
<dbReference type="PANTHER" id="PTHR30204:SF97">
    <property type="entry name" value="MERR FAMILY REGULATORY PROTEIN"/>
    <property type="match status" value="1"/>
</dbReference>
<dbReference type="CDD" id="cd02440">
    <property type="entry name" value="AdoMet_MTases"/>
    <property type="match status" value="1"/>
</dbReference>
<keyword evidence="2" id="KW-0175">Coiled coil</keyword>
<dbReference type="PRINTS" id="PR00040">
    <property type="entry name" value="HTHMERR"/>
</dbReference>
<dbReference type="CDD" id="cd04789">
    <property type="entry name" value="HTH_Cfa"/>
    <property type="match status" value="1"/>
</dbReference>
<evidence type="ECO:0000259" key="3">
    <source>
        <dbReference type="PROSITE" id="PS50937"/>
    </source>
</evidence>
<dbReference type="GO" id="GO:0003700">
    <property type="term" value="F:DNA-binding transcription factor activity"/>
    <property type="evidence" value="ECO:0007669"/>
    <property type="project" value="InterPro"/>
</dbReference>
<protein>
    <submittedName>
        <fullName evidence="4">Demethylrebeccamycin-D-glucose O-methyltransferase</fullName>
        <ecNumber evidence="4">2.1.1.164</ecNumber>
    </submittedName>
</protein>
<dbReference type="Gene3D" id="3.40.50.150">
    <property type="entry name" value="Vaccinia Virus protein VP39"/>
    <property type="match status" value="1"/>
</dbReference>
<proteinExistence type="predicted"/>
<feature type="coiled-coil region" evidence="2">
    <location>
        <begin position="66"/>
        <end position="93"/>
    </location>
</feature>
<reference evidence="5" key="1">
    <citation type="submission" date="2016-02" db="EMBL/GenBank/DDBJ databases">
        <authorList>
            <person name="Rodrigo-Torres Lidia"/>
            <person name="Arahal R.David."/>
        </authorList>
    </citation>
    <scope>NUCLEOTIDE SEQUENCE [LARGE SCALE GENOMIC DNA]</scope>
    <source>
        <strain evidence="5">CECT 9029</strain>
    </source>
</reference>
<accession>A0A128F6X9</accession>
<dbReference type="SUPFAM" id="SSF46955">
    <property type="entry name" value="Putative DNA-binding domain"/>
    <property type="match status" value="1"/>
</dbReference>
<keyword evidence="4" id="KW-0808">Transferase</keyword>
<evidence type="ECO:0000313" key="4">
    <source>
        <dbReference type="EMBL" id="CZF82508.1"/>
    </source>
</evidence>
<dbReference type="EMBL" id="FIZX01000002">
    <property type="protein sequence ID" value="CZF82508.1"/>
    <property type="molecule type" value="Genomic_DNA"/>
</dbReference>
<dbReference type="Proteomes" id="UP000071641">
    <property type="component" value="Unassembled WGS sequence"/>
</dbReference>
<dbReference type="InterPro" id="IPR029063">
    <property type="entry name" value="SAM-dependent_MTases_sf"/>
</dbReference>
<dbReference type="InterPro" id="IPR041698">
    <property type="entry name" value="Methyltransf_25"/>
</dbReference>
<dbReference type="InterPro" id="IPR009061">
    <property type="entry name" value="DNA-bd_dom_put_sf"/>
</dbReference>
<dbReference type="GO" id="GO:0003677">
    <property type="term" value="F:DNA binding"/>
    <property type="evidence" value="ECO:0007669"/>
    <property type="project" value="UniProtKB-KW"/>
</dbReference>
<name>A0A128F6X9_9GAMM</name>
<evidence type="ECO:0000313" key="5">
    <source>
        <dbReference type="Proteomes" id="UP000071641"/>
    </source>
</evidence>
<dbReference type="STRING" id="1796497.GCE9029_03273"/>
<organism evidence="4 5">
    <name type="scientific">Grimontia celer</name>
    <dbReference type="NCBI Taxonomy" id="1796497"/>
    <lineage>
        <taxon>Bacteria</taxon>
        <taxon>Pseudomonadati</taxon>
        <taxon>Pseudomonadota</taxon>
        <taxon>Gammaproteobacteria</taxon>
        <taxon>Vibrionales</taxon>
        <taxon>Vibrionaceae</taxon>
        <taxon>Grimontia</taxon>
    </lineage>
</organism>
<dbReference type="OrthoDB" id="9808480at2"/>
<evidence type="ECO:0000256" key="2">
    <source>
        <dbReference type="SAM" id="Coils"/>
    </source>
</evidence>
<dbReference type="InterPro" id="IPR047057">
    <property type="entry name" value="MerR_fam"/>
</dbReference>
<keyword evidence="5" id="KW-1185">Reference proteome</keyword>
<dbReference type="SMART" id="SM00422">
    <property type="entry name" value="HTH_MERR"/>
    <property type="match status" value="1"/>
</dbReference>
<dbReference type="PANTHER" id="PTHR30204">
    <property type="entry name" value="REDOX-CYCLING DRUG-SENSING TRANSCRIPTIONAL ACTIVATOR SOXR"/>
    <property type="match status" value="1"/>
</dbReference>
<dbReference type="GO" id="GO:0102082">
    <property type="term" value="F:demethylrebeccamycin--D-glucose O-methyltransferase activity"/>
    <property type="evidence" value="ECO:0007669"/>
    <property type="project" value="UniProtKB-EC"/>
</dbReference>
<evidence type="ECO:0000256" key="1">
    <source>
        <dbReference type="ARBA" id="ARBA00023125"/>
    </source>
</evidence>
<dbReference type="AlphaFoldDB" id="A0A128F6X9"/>
<dbReference type="RefSeq" id="WP_062664759.1">
    <property type="nucleotide sequence ID" value="NZ_FIZX01000002.1"/>
</dbReference>
<dbReference type="SUPFAM" id="SSF53335">
    <property type="entry name" value="S-adenosyl-L-methionine-dependent methyltransferases"/>
    <property type="match status" value="1"/>
</dbReference>
<dbReference type="Gene3D" id="1.10.1660.10">
    <property type="match status" value="1"/>
</dbReference>
<dbReference type="GO" id="GO:0032259">
    <property type="term" value="P:methylation"/>
    <property type="evidence" value="ECO:0007669"/>
    <property type="project" value="UniProtKB-KW"/>
</dbReference>
<feature type="domain" description="HTH merR-type" evidence="3">
    <location>
        <begin position="1"/>
        <end position="69"/>
    </location>
</feature>
<dbReference type="PROSITE" id="PS50937">
    <property type="entry name" value="HTH_MERR_2"/>
    <property type="match status" value="1"/>
</dbReference>
<dbReference type="Pfam" id="PF13411">
    <property type="entry name" value="MerR_1"/>
    <property type="match status" value="1"/>
</dbReference>
<dbReference type="InterPro" id="IPR000551">
    <property type="entry name" value="MerR-type_HTH_dom"/>
</dbReference>